<evidence type="ECO:0000259" key="1">
    <source>
        <dbReference type="Pfam" id="PF13474"/>
    </source>
</evidence>
<dbReference type="SUPFAM" id="SSF54427">
    <property type="entry name" value="NTF2-like"/>
    <property type="match status" value="1"/>
</dbReference>
<evidence type="ECO:0000313" key="3">
    <source>
        <dbReference type="Proteomes" id="UP000820669"/>
    </source>
</evidence>
<accession>A0ABX1SJV7</accession>
<dbReference type="Gene3D" id="3.10.450.50">
    <property type="match status" value="1"/>
</dbReference>
<dbReference type="InterPro" id="IPR037401">
    <property type="entry name" value="SnoaL-like"/>
</dbReference>
<evidence type="ECO:0000313" key="2">
    <source>
        <dbReference type="EMBL" id="NMI01861.1"/>
    </source>
</evidence>
<reference evidence="2 3" key="1">
    <citation type="submission" date="2020-04" db="EMBL/GenBank/DDBJ databases">
        <authorList>
            <person name="Klaysubun C."/>
            <person name="Duangmal K."/>
            <person name="Lipun K."/>
        </authorList>
    </citation>
    <scope>NUCLEOTIDE SEQUENCE [LARGE SCALE GENOMIC DNA]</scope>
    <source>
        <strain evidence="2 3">K10HN5</strain>
    </source>
</reference>
<keyword evidence="3" id="KW-1185">Reference proteome</keyword>
<dbReference type="Pfam" id="PF13474">
    <property type="entry name" value="SnoaL_3"/>
    <property type="match status" value="1"/>
</dbReference>
<comment type="caution">
    <text evidence="2">The sequence shown here is derived from an EMBL/GenBank/DDBJ whole genome shotgun (WGS) entry which is preliminary data.</text>
</comment>
<gene>
    <name evidence="2" type="ORF">HF526_31875</name>
</gene>
<organism evidence="2 3">
    <name type="scientific">Pseudonocardia acidicola</name>
    <dbReference type="NCBI Taxonomy" id="2724939"/>
    <lineage>
        <taxon>Bacteria</taxon>
        <taxon>Bacillati</taxon>
        <taxon>Actinomycetota</taxon>
        <taxon>Actinomycetes</taxon>
        <taxon>Pseudonocardiales</taxon>
        <taxon>Pseudonocardiaceae</taxon>
        <taxon>Pseudonocardia</taxon>
    </lineage>
</organism>
<dbReference type="RefSeq" id="WP_169385373.1">
    <property type="nucleotide sequence ID" value="NZ_JAAXLA010000105.1"/>
</dbReference>
<protein>
    <submittedName>
        <fullName evidence="2">Nuclear transport factor 2 family protein</fullName>
    </submittedName>
</protein>
<feature type="domain" description="SnoaL-like" evidence="1">
    <location>
        <begin position="8"/>
        <end position="131"/>
    </location>
</feature>
<name>A0ABX1SJV7_9PSEU</name>
<proteinExistence type="predicted"/>
<sequence length="144" mass="16704">MTAAEHAVRETVRAWLDAVKALDFEAARGLWDAQFDGLLYQPEEHELPMTDWDTILRYWDKVPALVESVPEWDEISSMMAVVDRVALVFSRLRTSIKIRDVDKTFDGEVRCSFGLHRTDNSWLLVHYHESRLVAVEDVISELTR</sequence>
<dbReference type="Proteomes" id="UP000820669">
    <property type="component" value="Unassembled WGS sequence"/>
</dbReference>
<dbReference type="InterPro" id="IPR032710">
    <property type="entry name" value="NTF2-like_dom_sf"/>
</dbReference>
<dbReference type="EMBL" id="JAAXLA010000105">
    <property type="protein sequence ID" value="NMI01861.1"/>
    <property type="molecule type" value="Genomic_DNA"/>
</dbReference>